<reference evidence="2 3" key="1">
    <citation type="submission" date="2015-07" db="EMBL/GenBank/DDBJ databases">
        <title>Whole genome sequencing of Bosea vaviloviae isolated from cave pool.</title>
        <authorList>
            <person name="Tan N.E.H."/>
            <person name="Lee Y.P."/>
            <person name="Gan H.M."/>
            <person name="Barton H."/>
            <person name="Savka M.A."/>
        </authorList>
    </citation>
    <scope>NUCLEOTIDE SEQUENCE [LARGE SCALE GENOMIC DNA]</scope>
    <source>
        <strain evidence="2 3">SD260</strain>
    </source>
</reference>
<dbReference type="PANTHER" id="PTHR43135:SF3">
    <property type="entry name" value="ALPHA-D-RIBOSE 1-METHYLPHOSPHONATE 5-TRIPHOSPHATE DIPHOSPHATASE"/>
    <property type="match status" value="1"/>
</dbReference>
<dbReference type="Proteomes" id="UP000037822">
    <property type="component" value="Unassembled WGS sequence"/>
</dbReference>
<keyword evidence="3" id="KW-1185">Reference proteome</keyword>
<evidence type="ECO:0000313" key="3">
    <source>
        <dbReference type="Proteomes" id="UP000037822"/>
    </source>
</evidence>
<dbReference type="InterPro" id="IPR032466">
    <property type="entry name" value="Metal_Hydrolase"/>
</dbReference>
<dbReference type="GO" id="GO:0016810">
    <property type="term" value="F:hydrolase activity, acting on carbon-nitrogen (but not peptide) bonds"/>
    <property type="evidence" value="ECO:0007669"/>
    <property type="project" value="InterPro"/>
</dbReference>
<dbReference type="CDD" id="cd01299">
    <property type="entry name" value="Met_dep_hydrolase_A"/>
    <property type="match status" value="1"/>
</dbReference>
<dbReference type="AlphaFoldDB" id="A0A0N0M9F3"/>
<dbReference type="InterPro" id="IPR006680">
    <property type="entry name" value="Amidohydro-rel"/>
</dbReference>
<dbReference type="SUPFAM" id="SSF51338">
    <property type="entry name" value="Composite domain of metallo-dependent hydrolases"/>
    <property type="match status" value="2"/>
</dbReference>
<evidence type="ECO:0000313" key="2">
    <source>
        <dbReference type="EMBL" id="KPH77832.1"/>
    </source>
</evidence>
<dbReference type="EMBL" id="LGSZ01000057">
    <property type="protein sequence ID" value="KPH77832.1"/>
    <property type="molecule type" value="Genomic_DNA"/>
</dbReference>
<feature type="domain" description="Amidohydrolase-related" evidence="1">
    <location>
        <begin position="76"/>
        <end position="432"/>
    </location>
</feature>
<dbReference type="InterPro" id="IPR011059">
    <property type="entry name" value="Metal-dep_hydrolase_composite"/>
</dbReference>
<proteinExistence type="predicted"/>
<dbReference type="InterPro" id="IPR051781">
    <property type="entry name" value="Metallo-dep_Hydrolase"/>
</dbReference>
<dbReference type="PATRIC" id="fig|1526658.3.peg.3017"/>
<dbReference type="InterPro" id="IPR057744">
    <property type="entry name" value="OTAase-like"/>
</dbReference>
<gene>
    <name evidence="2" type="ORF">AE618_21720</name>
</gene>
<evidence type="ECO:0000259" key="1">
    <source>
        <dbReference type="Pfam" id="PF01979"/>
    </source>
</evidence>
<dbReference type="Pfam" id="PF01979">
    <property type="entry name" value="Amidohydro_1"/>
    <property type="match status" value="1"/>
</dbReference>
<organism evidence="2 3">
    <name type="scientific">Bosea vaviloviae</name>
    <dbReference type="NCBI Taxonomy" id="1526658"/>
    <lineage>
        <taxon>Bacteria</taxon>
        <taxon>Pseudomonadati</taxon>
        <taxon>Pseudomonadota</taxon>
        <taxon>Alphaproteobacteria</taxon>
        <taxon>Hyphomicrobiales</taxon>
        <taxon>Boseaceae</taxon>
        <taxon>Bosea</taxon>
    </lineage>
</organism>
<dbReference type="SUPFAM" id="SSF51556">
    <property type="entry name" value="Metallo-dependent hydrolases"/>
    <property type="match status" value="1"/>
</dbReference>
<comment type="caution">
    <text evidence="2">The sequence shown here is derived from an EMBL/GenBank/DDBJ whole genome shotgun (WGS) entry which is preliminary data.</text>
</comment>
<dbReference type="Gene3D" id="3.20.20.140">
    <property type="entry name" value="Metal-dependent hydrolases"/>
    <property type="match status" value="1"/>
</dbReference>
<keyword evidence="2" id="KW-0378">Hydrolase</keyword>
<sequence length="440" mass="46473">MGALASGVALASESNAQAISASPITLFTNANVFTGSSLTVRKGSSVLVESGRIVALRTGRMTEPPGSTVIDCGGRTLMPGLIDNHVHIFMSASTEQQLLDPAATFESLNERALEEARQVLLRGFTSVRDMGGPMFAVKRSIDQGKTIGPRIYASGAMISQTSGHGDFRAPSELSRRFGGKASTGEMLGAGFIADGRDEVLTATRENLRSGASQIKVMAGGGAASAYDPLDVAQYTFDELKAAVDAASDWNTYVTVHAYTPRAVRRAVEAGVKCVEHGQLLDEATMKLLGAKGIWLSLQALDEAPPTAAQAVREKKAQVVTGTDNAFRWAKKHKVKLAFGSDILLNPAATKNQSTDIVKLLQWFTPAEALKLVTHDNAQLLAMSGPRNPYPGKLGVIEAGASADILLVDGDPTTDLSLLGDPGKNFKVIMKAGNIHKNTLA</sequence>
<accession>A0A0N0M9F3</accession>
<name>A0A0N0M9F3_9HYPH</name>
<dbReference type="PANTHER" id="PTHR43135">
    <property type="entry name" value="ALPHA-D-RIBOSE 1-METHYLPHOSPHONATE 5-TRIPHOSPHATE DIPHOSPHATASE"/>
    <property type="match status" value="1"/>
</dbReference>
<dbReference type="Gene3D" id="2.30.40.10">
    <property type="entry name" value="Urease, subunit C, domain 1"/>
    <property type="match status" value="1"/>
</dbReference>
<protein>
    <submittedName>
        <fullName evidence="2">Hydrolase</fullName>
    </submittedName>
</protein>